<comment type="similarity">
    <text evidence="1 5">Belongs to the acylphosphatase family.</text>
</comment>
<proteinExistence type="inferred from homology"/>
<dbReference type="InterPro" id="IPR020456">
    <property type="entry name" value="Acylphosphatase"/>
</dbReference>
<dbReference type="PANTHER" id="PTHR47268">
    <property type="entry name" value="ACYLPHOSPHATASE"/>
    <property type="match status" value="1"/>
</dbReference>
<sequence length="93" mass="10465">MMKKVRVHLLISGDVTGVGFRYWTKVIAQSLNLTGYVRNADRGLVEAVFEGNEDNVKQMIEKCRKGPQVSQVNGLQIQWEEANGGNIGFEIRQ</sequence>
<feature type="active site" evidence="4">
    <location>
        <position position="21"/>
    </location>
</feature>
<evidence type="ECO:0000256" key="1">
    <source>
        <dbReference type="ARBA" id="ARBA00005614"/>
    </source>
</evidence>
<name>A0A1F5Z3M2_9BACT</name>
<feature type="domain" description="Acylphosphatase-like" evidence="6">
    <location>
        <begin position="6"/>
        <end position="93"/>
    </location>
</feature>
<dbReference type="AlphaFoldDB" id="A0A1F5Z3M2"/>
<gene>
    <name evidence="7" type="ORF">A2777_04250</name>
</gene>
<evidence type="ECO:0000256" key="2">
    <source>
        <dbReference type="ARBA" id="ARBA00012150"/>
    </source>
</evidence>
<evidence type="ECO:0000256" key="4">
    <source>
        <dbReference type="PROSITE-ProRule" id="PRU00520"/>
    </source>
</evidence>
<dbReference type="SUPFAM" id="SSF54975">
    <property type="entry name" value="Acylphosphatase/BLUF domain-like"/>
    <property type="match status" value="1"/>
</dbReference>
<dbReference type="PROSITE" id="PS00151">
    <property type="entry name" value="ACYLPHOSPHATASE_2"/>
    <property type="match status" value="1"/>
</dbReference>
<evidence type="ECO:0000313" key="8">
    <source>
        <dbReference type="Proteomes" id="UP000177354"/>
    </source>
</evidence>
<dbReference type="Proteomes" id="UP000177354">
    <property type="component" value="Unassembled WGS sequence"/>
</dbReference>
<reference evidence="7 8" key="1">
    <citation type="journal article" date="2016" name="Nat. Commun.">
        <title>Thousands of microbial genomes shed light on interconnected biogeochemical processes in an aquifer system.</title>
        <authorList>
            <person name="Anantharaman K."/>
            <person name="Brown C.T."/>
            <person name="Hug L.A."/>
            <person name="Sharon I."/>
            <person name="Castelle C.J."/>
            <person name="Probst A.J."/>
            <person name="Thomas B.C."/>
            <person name="Singh A."/>
            <person name="Wilkins M.J."/>
            <person name="Karaoz U."/>
            <person name="Brodie E.L."/>
            <person name="Williams K.H."/>
            <person name="Hubbard S.S."/>
            <person name="Banfield J.F."/>
        </authorList>
    </citation>
    <scope>NUCLEOTIDE SEQUENCE [LARGE SCALE GENOMIC DNA]</scope>
</reference>
<feature type="active site" evidence="4">
    <location>
        <position position="39"/>
    </location>
</feature>
<dbReference type="Gene3D" id="3.30.70.100">
    <property type="match status" value="1"/>
</dbReference>
<dbReference type="PANTHER" id="PTHR47268:SF4">
    <property type="entry name" value="ACYLPHOSPHATASE"/>
    <property type="match status" value="1"/>
</dbReference>
<evidence type="ECO:0000259" key="6">
    <source>
        <dbReference type="PROSITE" id="PS51160"/>
    </source>
</evidence>
<dbReference type="InterPro" id="IPR001792">
    <property type="entry name" value="Acylphosphatase-like_dom"/>
</dbReference>
<accession>A0A1F5Z3M2</accession>
<dbReference type="PROSITE" id="PS51160">
    <property type="entry name" value="ACYLPHOSPHATASE_3"/>
    <property type="match status" value="1"/>
</dbReference>
<dbReference type="InterPro" id="IPR017968">
    <property type="entry name" value="Acylphosphatase_CS"/>
</dbReference>
<comment type="catalytic activity">
    <reaction evidence="3 4">
        <text>an acyl phosphate + H2O = a carboxylate + phosphate + H(+)</text>
        <dbReference type="Rhea" id="RHEA:14965"/>
        <dbReference type="ChEBI" id="CHEBI:15377"/>
        <dbReference type="ChEBI" id="CHEBI:15378"/>
        <dbReference type="ChEBI" id="CHEBI:29067"/>
        <dbReference type="ChEBI" id="CHEBI:43474"/>
        <dbReference type="ChEBI" id="CHEBI:59918"/>
        <dbReference type="EC" id="3.6.1.7"/>
    </reaction>
</comment>
<keyword evidence="4" id="KW-0378">Hydrolase</keyword>
<dbReference type="EMBL" id="MFJF01000012">
    <property type="protein sequence ID" value="OGG07050.1"/>
    <property type="molecule type" value="Genomic_DNA"/>
</dbReference>
<organism evidence="7 8">
    <name type="scientific">Candidatus Gottesmanbacteria bacterium RIFCSPHIGHO2_01_FULL_40_15</name>
    <dbReference type="NCBI Taxonomy" id="1798376"/>
    <lineage>
        <taxon>Bacteria</taxon>
        <taxon>Candidatus Gottesmaniibacteriota</taxon>
    </lineage>
</organism>
<dbReference type="GO" id="GO:0003998">
    <property type="term" value="F:acylphosphatase activity"/>
    <property type="evidence" value="ECO:0007669"/>
    <property type="project" value="UniProtKB-EC"/>
</dbReference>
<evidence type="ECO:0000256" key="5">
    <source>
        <dbReference type="RuleBase" id="RU004168"/>
    </source>
</evidence>
<dbReference type="EC" id="3.6.1.7" evidence="2 4"/>
<dbReference type="Pfam" id="PF00708">
    <property type="entry name" value="Acylphosphatase"/>
    <property type="match status" value="1"/>
</dbReference>
<comment type="caution">
    <text evidence="7">The sequence shown here is derived from an EMBL/GenBank/DDBJ whole genome shotgun (WGS) entry which is preliminary data.</text>
</comment>
<protein>
    <recommendedName>
        <fullName evidence="2 4">acylphosphatase</fullName>
        <ecNumber evidence="2 4">3.6.1.7</ecNumber>
    </recommendedName>
</protein>
<dbReference type="InterPro" id="IPR036046">
    <property type="entry name" value="Acylphosphatase-like_dom_sf"/>
</dbReference>
<evidence type="ECO:0000256" key="3">
    <source>
        <dbReference type="ARBA" id="ARBA00047645"/>
    </source>
</evidence>
<evidence type="ECO:0000313" key="7">
    <source>
        <dbReference type="EMBL" id="OGG07050.1"/>
    </source>
</evidence>